<sequence length="273" mass="29574">MRNEDIIKQRDKIKERMSKIKNKIVVMSGKGGVGKSTVAVNLALSFNLKGYKVGLLDADITGYSVPKLLNLSSEKLYNTDEGILPAETTMGIKVASAGFLTESEETPIIWRGPLKASLIKEFLSSIIWGDLDYLIIDLPPGTGDEPLSIAQDIPDISGAVIVTIPSDLSQRVVRRAVNFARLLNMPIIGIIENMSGFVCPHCGARVDIFNSGGGEKIAKDLNVPLLGKIPLDPRVAESGDNGIPFILAHKDSEVSKSFMEIVEKIENFLKGGK</sequence>
<dbReference type="CDD" id="cd02037">
    <property type="entry name" value="Mrp_NBP35"/>
    <property type="match status" value="1"/>
</dbReference>
<dbReference type="InterPro" id="IPR000808">
    <property type="entry name" value="Mrp-like_CS"/>
</dbReference>
<dbReference type="Gene3D" id="3.40.50.300">
    <property type="entry name" value="P-loop containing nucleotide triphosphate hydrolases"/>
    <property type="match status" value="1"/>
</dbReference>
<dbReference type="GO" id="GO:0005524">
    <property type="term" value="F:ATP binding"/>
    <property type="evidence" value="ECO:0007669"/>
    <property type="project" value="UniProtKB-UniRule"/>
</dbReference>
<comment type="subunit">
    <text evidence="6">Homodimer.</text>
</comment>
<evidence type="ECO:0000256" key="2">
    <source>
        <dbReference type="ARBA" id="ARBA00022741"/>
    </source>
</evidence>
<organism evidence="7">
    <name type="scientific">Dictyoglomus thermophilum</name>
    <dbReference type="NCBI Taxonomy" id="14"/>
    <lineage>
        <taxon>Bacteria</taxon>
        <taxon>Pseudomonadati</taxon>
        <taxon>Dictyoglomota</taxon>
        <taxon>Dictyoglomia</taxon>
        <taxon>Dictyoglomales</taxon>
        <taxon>Dictyoglomaceae</taxon>
        <taxon>Dictyoglomus</taxon>
    </lineage>
</organism>
<dbReference type="Pfam" id="PF10609">
    <property type="entry name" value="ParA"/>
    <property type="match status" value="1"/>
</dbReference>
<dbReference type="SUPFAM" id="SSF52540">
    <property type="entry name" value="P-loop containing nucleoside triphosphate hydrolases"/>
    <property type="match status" value="1"/>
</dbReference>
<evidence type="ECO:0000313" key="7">
    <source>
        <dbReference type="EMBL" id="HGK23730.1"/>
    </source>
</evidence>
<protein>
    <recommendedName>
        <fullName evidence="6">Iron-sulfur cluster carrier protein</fullName>
    </recommendedName>
</protein>
<evidence type="ECO:0000256" key="1">
    <source>
        <dbReference type="ARBA" id="ARBA00022723"/>
    </source>
</evidence>
<dbReference type="GO" id="GO:0005829">
    <property type="term" value="C:cytosol"/>
    <property type="evidence" value="ECO:0007669"/>
    <property type="project" value="TreeGrafter"/>
</dbReference>
<keyword evidence="1 6" id="KW-0479">Metal-binding</keyword>
<reference evidence="7" key="1">
    <citation type="journal article" date="2020" name="mSystems">
        <title>Genome- and Community-Level Interaction Insights into Carbon Utilization and Element Cycling Functions of Hydrothermarchaeota in Hydrothermal Sediment.</title>
        <authorList>
            <person name="Zhou Z."/>
            <person name="Liu Y."/>
            <person name="Xu W."/>
            <person name="Pan J."/>
            <person name="Luo Z.H."/>
            <person name="Li M."/>
        </authorList>
    </citation>
    <scope>NUCLEOTIDE SEQUENCE [LARGE SCALE GENOMIC DNA]</scope>
    <source>
        <strain evidence="7">SpSt-70</strain>
    </source>
</reference>
<dbReference type="InterPro" id="IPR027417">
    <property type="entry name" value="P-loop_NTPase"/>
</dbReference>
<dbReference type="PANTHER" id="PTHR23264">
    <property type="entry name" value="NUCLEOTIDE-BINDING PROTEIN NBP35 YEAST -RELATED"/>
    <property type="match status" value="1"/>
</dbReference>
<comment type="similarity">
    <text evidence="6">Belongs to the Mrp/NBP35 ATP-binding proteins family.</text>
</comment>
<keyword evidence="6" id="KW-0378">Hydrolase</keyword>
<dbReference type="PROSITE" id="PS01215">
    <property type="entry name" value="MRP"/>
    <property type="match status" value="1"/>
</dbReference>
<dbReference type="FunFam" id="3.40.50.300:FF:001119">
    <property type="entry name" value="Iron-sulfur cluster carrier protein"/>
    <property type="match status" value="1"/>
</dbReference>
<keyword evidence="4 6" id="KW-0408">Iron</keyword>
<comment type="function">
    <text evidence="6">Binds and transfers iron-sulfur (Fe-S) clusters to target apoproteins. Can hydrolyze ATP.</text>
</comment>
<dbReference type="HAMAP" id="MF_02040">
    <property type="entry name" value="Mrp_NBP35"/>
    <property type="match status" value="1"/>
</dbReference>
<dbReference type="GO" id="GO:0016226">
    <property type="term" value="P:iron-sulfur cluster assembly"/>
    <property type="evidence" value="ECO:0007669"/>
    <property type="project" value="InterPro"/>
</dbReference>
<evidence type="ECO:0000256" key="5">
    <source>
        <dbReference type="ARBA" id="ARBA00023014"/>
    </source>
</evidence>
<accession>A0A7C2H9P4</accession>
<keyword evidence="5 6" id="KW-0411">Iron-sulfur</keyword>
<feature type="binding site" evidence="6">
    <location>
        <begin position="29"/>
        <end position="36"/>
    </location>
    <ligand>
        <name>ATP</name>
        <dbReference type="ChEBI" id="CHEBI:30616"/>
    </ligand>
</feature>
<dbReference type="GO" id="GO:0140663">
    <property type="term" value="F:ATP-dependent FeS chaperone activity"/>
    <property type="evidence" value="ECO:0007669"/>
    <property type="project" value="InterPro"/>
</dbReference>
<evidence type="ECO:0000256" key="4">
    <source>
        <dbReference type="ARBA" id="ARBA00023004"/>
    </source>
</evidence>
<dbReference type="AlphaFoldDB" id="A0A7C2H9P4"/>
<dbReference type="RefSeq" id="WP_149123227.1">
    <property type="nucleotide sequence ID" value="NZ_VTFL01000007.1"/>
</dbReference>
<dbReference type="InterPro" id="IPR019591">
    <property type="entry name" value="Mrp/NBP35_ATP-bd"/>
</dbReference>
<evidence type="ECO:0000256" key="3">
    <source>
        <dbReference type="ARBA" id="ARBA00022840"/>
    </source>
</evidence>
<comment type="caution">
    <text evidence="7">The sequence shown here is derived from an EMBL/GenBank/DDBJ whole genome shotgun (WGS) entry which is preliminary data.</text>
</comment>
<keyword evidence="3 6" id="KW-0067">ATP-binding</keyword>
<dbReference type="InterPro" id="IPR033756">
    <property type="entry name" value="YlxH/NBP35"/>
</dbReference>
<evidence type="ECO:0000256" key="6">
    <source>
        <dbReference type="HAMAP-Rule" id="MF_02040"/>
    </source>
</evidence>
<keyword evidence="2 6" id="KW-0547">Nucleotide-binding</keyword>
<name>A0A7C2H9P4_DICTH</name>
<gene>
    <name evidence="7" type="ORF">ENU78_04685</name>
</gene>
<dbReference type="GO" id="GO:0016887">
    <property type="term" value="F:ATP hydrolysis activity"/>
    <property type="evidence" value="ECO:0007669"/>
    <property type="project" value="UniProtKB-UniRule"/>
</dbReference>
<dbReference type="EMBL" id="DTDV01000013">
    <property type="protein sequence ID" value="HGK23730.1"/>
    <property type="molecule type" value="Genomic_DNA"/>
</dbReference>
<dbReference type="GO" id="GO:0046872">
    <property type="term" value="F:metal ion binding"/>
    <property type="evidence" value="ECO:0007669"/>
    <property type="project" value="UniProtKB-KW"/>
</dbReference>
<proteinExistence type="inferred from homology"/>
<dbReference type="GO" id="GO:0051536">
    <property type="term" value="F:iron-sulfur cluster binding"/>
    <property type="evidence" value="ECO:0007669"/>
    <property type="project" value="UniProtKB-UniRule"/>
</dbReference>
<dbReference type="PANTHER" id="PTHR23264:SF19">
    <property type="entry name" value="CYTOSOLIC FE-S CLUSTER ASSEMBLY FACTOR NUBP2"/>
    <property type="match status" value="1"/>
</dbReference>